<dbReference type="Proteomes" id="UP000709295">
    <property type="component" value="Unassembled WGS sequence"/>
</dbReference>
<name>A0A8J5IA87_9STRA</name>
<comment type="caution">
    <text evidence="4">The sequence shown here is derived from an EMBL/GenBank/DDBJ whole genome shotgun (WGS) entry which is preliminary data.</text>
</comment>
<dbReference type="AlphaFoldDB" id="A0A8J5IA87"/>
<evidence type="ECO:0000313" key="5">
    <source>
        <dbReference type="Proteomes" id="UP000709295"/>
    </source>
</evidence>
<feature type="region of interest" description="Disordered" evidence="3">
    <location>
        <begin position="552"/>
        <end position="572"/>
    </location>
</feature>
<feature type="compositionally biased region" description="Low complexity" evidence="3">
    <location>
        <begin position="126"/>
        <end position="143"/>
    </location>
</feature>
<keyword evidence="2" id="KW-0677">Repeat</keyword>
<evidence type="ECO:0000256" key="1">
    <source>
        <dbReference type="ARBA" id="ARBA00022441"/>
    </source>
</evidence>
<evidence type="ECO:0000256" key="2">
    <source>
        <dbReference type="ARBA" id="ARBA00022737"/>
    </source>
</evidence>
<feature type="region of interest" description="Disordered" evidence="3">
    <location>
        <begin position="44"/>
        <end position="78"/>
    </location>
</feature>
<reference evidence="4" key="1">
    <citation type="submission" date="2021-01" db="EMBL/GenBank/DDBJ databases">
        <title>Phytophthora aleatoria, a newly-described species from Pinus radiata is distinct from Phytophthora cactorum isolates based on comparative genomics.</title>
        <authorList>
            <person name="Mcdougal R."/>
            <person name="Panda P."/>
            <person name="Williams N."/>
            <person name="Studholme D.J."/>
        </authorList>
    </citation>
    <scope>NUCLEOTIDE SEQUENCE</scope>
    <source>
        <strain evidence="4">NZFS 4037</strain>
    </source>
</reference>
<feature type="compositionally biased region" description="Polar residues" evidence="3">
    <location>
        <begin position="556"/>
        <end position="572"/>
    </location>
</feature>
<dbReference type="PANTHER" id="PTHR46093">
    <property type="entry name" value="ACYL-COA-BINDING DOMAIN-CONTAINING PROTEIN 5"/>
    <property type="match status" value="1"/>
</dbReference>
<evidence type="ECO:0000313" key="4">
    <source>
        <dbReference type="EMBL" id="KAG6952841.1"/>
    </source>
</evidence>
<proteinExistence type="predicted"/>
<evidence type="ECO:0008006" key="6">
    <source>
        <dbReference type="Google" id="ProtNLM"/>
    </source>
</evidence>
<sequence length="572" mass="62081">MPLLSYEGVEVDLPANLAGIQFEFTAGSLTIHCRDFTGDVVLSKHSRGKASSPSKKRTIDLSASDDDEEEADAKRQRPNFLNEAEQSLLLAQLNGPQSASSQKPKSKGKKTKTEVKTDAEEEKTATEQTSDSADASESATTGDTGKKKTPTKKSKKKANNVKEGVGVFFSPEPKLSASHKPTPDSNKKRNKTPKSSSGKSIKDLMSGPPKHKQAAAVKWEMVEALGNAPPERWGHTATKISDERVVVYGGTDDDERTLGDLHVFDMKTHRWTTPLNCETITRTWHDAVYLSSKNLVLVFGGERNAATEGELDILSDIMVLDTECFLWYPPAIRGSPPSARSGHTCTAVGNEVVVFSGSGGRNRQSSMHILDSDDWNWKAVKVEGKPPSARTYHSAVAVGDDKIVYFGGNDSSKSFNAVHVLQKVEKKASGAVWTWFHPCVVGVPPQERTGHSATLLNDGKILIFGGWDPQRDDANAPTSVFSDVFLLDTQTWEWQPATYADDGTADTALRGRVGHGAVLDCNGNVHIFGGQNGVEQRLKDICTLTISQKEEDNSKDLASNSGATTVRTLETV</sequence>
<keyword evidence="5" id="KW-1185">Reference proteome</keyword>
<protein>
    <recommendedName>
        <fullName evidence="6">Rab9 effector protein</fullName>
    </recommendedName>
</protein>
<dbReference type="Pfam" id="PF13415">
    <property type="entry name" value="Beta-prop_FBX42"/>
    <property type="match status" value="1"/>
</dbReference>
<accession>A0A8J5IA87</accession>
<keyword evidence="1" id="KW-0880">Kelch repeat</keyword>
<feature type="region of interest" description="Disordered" evidence="3">
    <location>
        <begin position="93"/>
        <end position="209"/>
    </location>
</feature>
<feature type="compositionally biased region" description="Basic residues" evidence="3">
    <location>
        <begin position="147"/>
        <end position="159"/>
    </location>
</feature>
<dbReference type="InterPro" id="IPR006652">
    <property type="entry name" value="Kelch_1"/>
</dbReference>
<feature type="compositionally biased region" description="Basic and acidic residues" evidence="3">
    <location>
        <begin position="111"/>
        <end position="125"/>
    </location>
</feature>
<dbReference type="PANTHER" id="PTHR46093:SF3">
    <property type="entry name" value="ACYL-COA-BINDING DOMAIN-CONTAINING PROTEIN 4"/>
    <property type="match status" value="1"/>
</dbReference>
<gene>
    <name evidence="4" type="ORF">JG688_00013095</name>
</gene>
<dbReference type="EMBL" id="JAENGY010001077">
    <property type="protein sequence ID" value="KAG6952841.1"/>
    <property type="molecule type" value="Genomic_DNA"/>
</dbReference>
<organism evidence="4 5">
    <name type="scientific">Phytophthora aleatoria</name>
    <dbReference type="NCBI Taxonomy" id="2496075"/>
    <lineage>
        <taxon>Eukaryota</taxon>
        <taxon>Sar</taxon>
        <taxon>Stramenopiles</taxon>
        <taxon>Oomycota</taxon>
        <taxon>Peronosporomycetes</taxon>
        <taxon>Peronosporales</taxon>
        <taxon>Peronosporaceae</taxon>
        <taxon>Phytophthora</taxon>
    </lineage>
</organism>
<evidence type="ECO:0000256" key="3">
    <source>
        <dbReference type="SAM" id="MobiDB-lite"/>
    </source>
</evidence>
<dbReference type="Pfam" id="PF01344">
    <property type="entry name" value="Kelch_1"/>
    <property type="match status" value="1"/>
</dbReference>